<dbReference type="SUPFAM" id="SSF69118">
    <property type="entry name" value="AhpD-like"/>
    <property type="match status" value="1"/>
</dbReference>
<comment type="caution">
    <text evidence="2">The sequence shown here is derived from an EMBL/GenBank/DDBJ whole genome shotgun (WGS) entry which is preliminary data.</text>
</comment>
<sequence length="153" mass="16885">MSVPEHRPLYLDKADPTSYAAAGRLAESVGAAAEAAGLSRVLLELVNIRVSQINGCAYCLDLHRTRALEAGEEERRLLLLETWSETELFTEEERAALLLAESITRLPEPEERRYAEDLARAVLGDAAYVAVCWAAIAINAFNRVSITSHHPVR</sequence>
<dbReference type="Gene3D" id="1.20.1290.10">
    <property type="entry name" value="AhpD-like"/>
    <property type="match status" value="1"/>
</dbReference>
<dbReference type="InterPro" id="IPR003779">
    <property type="entry name" value="CMD-like"/>
</dbReference>
<name>A0A939BW87_9ACTN</name>
<dbReference type="EMBL" id="JAERTX010000008">
    <property type="protein sequence ID" value="MBM9460332.1"/>
    <property type="molecule type" value="Genomic_DNA"/>
</dbReference>
<dbReference type="Proteomes" id="UP000663791">
    <property type="component" value="Unassembled WGS sequence"/>
</dbReference>
<proteinExistence type="predicted"/>
<dbReference type="InterPro" id="IPR004675">
    <property type="entry name" value="AhpD_core"/>
</dbReference>
<dbReference type="Pfam" id="PF02627">
    <property type="entry name" value="CMD"/>
    <property type="match status" value="1"/>
</dbReference>
<accession>A0A939BW87</accession>
<dbReference type="PANTHER" id="PTHR35446:SF2">
    <property type="entry name" value="CARBOXYMUCONOLACTONE DECARBOXYLASE-LIKE DOMAIN-CONTAINING PROTEIN"/>
    <property type="match status" value="1"/>
</dbReference>
<evidence type="ECO:0000259" key="1">
    <source>
        <dbReference type="Pfam" id="PF02627"/>
    </source>
</evidence>
<reference evidence="2" key="1">
    <citation type="submission" date="2021-01" db="EMBL/GenBank/DDBJ databases">
        <title>Novel species in genus Nocardioides.</title>
        <authorList>
            <person name="Zhang G."/>
        </authorList>
    </citation>
    <scope>NUCLEOTIDE SEQUENCE</scope>
    <source>
        <strain evidence="2">Zg-536</strain>
    </source>
</reference>
<dbReference type="PANTHER" id="PTHR35446">
    <property type="entry name" value="SI:CH211-175M2.5"/>
    <property type="match status" value="1"/>
</dbReference>
<dbReference type="GO" id="GO:0051920">
    <property type="term" value="F:peroxiredoxin activity"/>
    <property type="evidence" value="ECO:0007669"/>
    <property type="project" value="InterPro"/>
</dbReference>
<evidence type="ECO:0000313" key="3">
    <source>
        <dbReference type="Proteomes" id="UP000663791"/>
    </source>
</evidence>
<evidence type="ECO:0000313" key="2">
    <source>
        <dbReference type="EMBL" id="MBM9460332.1"/>
    </source>
</evidence>
<feature type="domain" description="Carboxymuconolactone decarboxylase-like" evidence="1">
    <location>
        <begin position="29"/>
        <end position="101"/>
    </location>
</feature>
<dbReference type="AlphaFoldDB" id="A0A939BW87"/>
<gene>
    <name evidence="2" type="ORF">JK386_10495</name>
</gene>
<keyword evidence="3" id="KW-1185">Reference proteome</keyword>
<dbReference type="NCBIfam" id="TIGR00778">
    <property type="entry name" value="ahpD_dom"/>
    <property type="match status" value="1"/>
</dbReference>
<organism evidence="2 3">
    <name type="scientific">Nocardioides faecalis</name>
    <dbReference type="NCBI Taxonomy" id="2803858"/>
    <lineage>
        <taxon>Bacteria</taxon>
        <taxon>Bacillati</taxon>
        <taxon>Actinomycetota</taxon>
        <taxon>Actinomycetes</taxon>
        <taxon>Propionibacteriales</taxon>
        <taxon>Nocardioidaceae</taxon>
        <taxon>Nocardioides</taxon>
    </lineage>
</organism>
<dbReference type="RefSeq" id="WP_205291641.1">
    <property type="nucleotide sequence ID" value="NZ_CP074406.1"/>
</dbReference>
<dbReference type="InterPro" id="IPR029032">
    <property type="entry name" value="AhpD-like"/>
</dbReference>
<protein>
    <submittedName>
        <fullName evidence="2">Carboxymuconolactone decarboxylase family protein</fullName>
    </submittedName>
</protein>